<gene>
    <name evidence="1" type="ORF">SDC9_123930</name>
</gene>
<dbReference type="AlphaFoldDB" id="A0A645CJ04"/>
<reference evidence="1" key="1">
    <citation type="submission" date="2019-08" db="EMBL/GenBank/DDBJ databases">
        <authorList>
            <person name="Kucharzyk K."/>
            <person name="Murdoch R.W."/>
            <person name="Higgins S."/>
            <person name="Loffler F."/>
        </authorList>
    </citation>
    <scope>NUCLEOTIDE SEQUENCE</scope>
</reference>
<comment type="caution">
    <text evidence="1">The sequence shown here is derived from an EMBL/GenBank/DDBJ whole genome shotgun (WGS) entry which is preliminary data.</text>
</comment>
<dbReference type="EMBL" id="VSSQ01027602">
    <property type="protein sequence ID" value="MPM76931.1"/>
    <property type="molecule type" value="Genomic_DNA"/>
</dbReference>
<accession>A0A645CJ04</accession>
<name>A0A645CJ04_9ZZZZ</name>
<protein>
    <submittedName>
        <fullName evidence="1">Uncharacterized protein</fullName>
    </submittedName>
</protein>
<evidence type="ECO:0000313" key="1">
    <source>
        <dbReference type="EMBL" id="MPM76931.1"/>
    </source>
</evidence>
<organism evidence="1">
    <name type="scientific">bioreactor metagenome</name>
    <dbReference type="NCBI Taxonomy" id="1076179"/>
    <lineage>
        <taxon>unclassified sequences</taxon>
        <taxon>metagenomes</taxon>
        <taxon>ecological metagenomes</taxon>
    </lineage>
</organism>
<proteinExistence type="predicted"/>
<sequence>MHVIHVRTEGDRIHPADPAVDDTALKTSMDGCDLRLLVGVLLVRFGTEAGQSRCWVRCPRGIGSRIGDLGSSQRKDGSIAMGNVVAGGEHR</sequence>